<proteinExistence type="predicted"/>
<gene>
    <name evidence="1" type="ORF">VF08_11475</name>
</gene>
<protein>
    <submittedName>
        <fullName evidence="1">Uncharacterized protein</fullName>
    </submittedName>
</protein>
<dbReference type="InterPro" id="IPR013321">
    <property type="entry name" value="Arc_rbn_hlx_hlx"/>
</dbReference>
<dbReference type="Gene3D" id="1.10.1220.10">
    <property type="entry name" value="Met repressor-like"/>
    <property type="match status" value="1"/>
</dbReference>
<accession>A0A9Q6ELP2</accession>
<sequence length="64" mass="7317">MQIYIDMAAAKRRDPNYMQLTGDVKKELGLKFKAMCTLNQLAIGEGLEQAITLWLEQQQQESTL</sequence>
<dbReference type="GO" id="GO:0006355">
    <property type="term" value="P:regulation of DNA-templated transcription"/>
    <property type="evidence" value="ECO:0007669"/>
    <property type="project" value="InterPro"/>
</dbReference>
<evidence type="ECO:0000313" key="1">
    <source>
        <dbReference type="EMBL" id="PHK04452.1"/>
    </source>
</evidence>
<dbReference type="AlphaFoldDB" id="A0A9Q6ELP2"/>
<evidence type="ECO:0000313" key="2">
    <source>
        <dbReference type="Proteomes" id="UP000222310"/>
    </source>
</evidence>
<name>A0A9Q6ELP2_NOSLI</name>
<dbReference type="EMBL" id="LAHD01000026">
    <property type="protein sequence ID" value="PHK04452.1"/>
    <property type="molecule type" value="Genomic_DNA"/>
</dbReference>
<dbReference type="Proteomes" id="UP000222310">
    <property type="component" value="Unassembled WGS sequence"/>
</dbReference>
<comment type="caution">
    <text evidence="1">The sequence shown here is derived from an EMBL/GenBank/DDBJ whole genome shotgun (WGS) entry which is preliminary data.</text>
</comment>
<reference evidence="1 2" key="1">
    <citation type="submission" date="2015-02" db="EMBL/GenBank/DDBJ databases">
        <title>Nostoc linckia genome annotation.</title>
        <authorList>
            <person name="Zhou Z."/>
        </authorList>
    </citation>
    <scope>NUCLEOTIDE SEQUENCE [LARGE SCALE GENOMIC DNA]</scope>
    <source>
        <strain evidence="2">z8</strain>
    </source>
</reference>
<organism evidence="1 2">
    <name type="scientific">Nostoc linckia z8</name>
    <dbReference type="NCBI Taxonomy" id="1628746"/>
    <lineage>
        <taxon>Bacteria</taxon>
        <taxon>Bacillati</taxon>
        <taxon>Cyanobacteriota</taxon>
        <taxon>Cyanophyceae</taxon>
        <taxon>Nostocales</taxon>
        <taxon>Nostocaceae</taxon>
        <taxon>Nostoc</taxon>
    </lineage>
</organism>